<evidence type="ECO:0000313" key="8">
    <source>
        <dbReference type="Proteomes" id="UP000216101"/>
    </source>
</evidence>
<dbReference type="PRINTS" id="PR01001">
    <property type="entry name" value="FADG3PDH"/>
</dbReference>
<comment type="caution">
    <text evidence="7">The sequence shown here is derived from an EMBL/GenBank/DDBJ whole genome shotgun (WGS) entry which is preliminary data.</text>
</comment>
<dbReference type="GO" id="GO:0004368">
    <property type="term" value="F:glycerol-3-phosphate dehydrogenase (quinone) activity"/>
    <property type="evidence" value="ECO:0007669"/>
    <property type="project" value="InterPro"/>
</dbReference>
<dbReference type="Pfam" id="PF01266">
    <property type="entry name" value="DAO"/>
    <property type="match status" value="1"/>
</dbReference>
<sequence length="390" mass="42402">MKYDIVVIGAGIQGAGVAQAAVAAGYSVLVVEKTAPAAGTSSKSSKLIHGGLRYLESAQFGLVRESLRERALLLRLAPELVKLRPLHIPVYEHSTRSALTIRAGLSLYAGLAGFDKNSRFSQLSRSEWNGLAGLKQQGLKAVFRYHEAQTDDAALTRSVLQSAILLGADILMPARFVAAERNGQCCKVDIETESGSQTISCRVLINCAGPWATDVLANITPAVAHPEVELVQGSHLLLPPLLSQYFYLEAPQDKRAVFVLPWEGQLMVGTTEKMHHGRPDTAFCSDEEKAYLLATLQHYFPELPLPDASHINSFAGLRVLPKSDKAAFGRSRDVIFSVDNEQQPRVLSVMGGKLTTYRATAEAALARIMPSLPTKERRADTRLVSLIPVH</sequence>
<dbReference type="SUPFAM" id="SSF51905">
    <property type="entry name" value="FAD/NAD(P)-binding domain"/>
    <property type="match status" value="1"/>
</dbReference>
<dbReference type="PANTHER" id="PTHR11985">
    <property type="entry name" value="GLYCEROL-3-PHOSPHATE DEHYDROGENASE"/>
    <property type="match status" value="1"/>
</dbReference>
<evidence type="ECO:0000313" key="7">
    <source>
        <dbReference type="EMBL" id="OZY85697.1"/>
    </source>
</evidence>
<organism evidence="7 8">
    <name type="scientific">Cellvibrio mixtus</name>
    <dbReference type="NCBI Taxonomy" id="39650"/>
    <lineage>
        <taxon>Bacteria</taxon>
        <taxon>Pseudomonadati</taxon>
        <taxon>Pseudomonadota</taxon>
        <taxon>Gammaproteobacteria</taxon>
        <taxon>Cellvibrionales</taxon>
        <taxon>Cellvibrionaceae</taxon>
        <taxon>Cellvibrio</taxon>
    </lineage>
</organism>
<dbReference type="PROSITE" id="PS00978">
    <property type="entry name" value="FAD_G3PDH_2"/>
    <property type="match status" value="1"/>
</dbReference>
<keyword evidence="4" id="KW-0274">FAD</keyword>
<comment type="similarity">
    <text evidence="2">Belongs to the FAD-dependent glycerol-3-phosphate dehydrogenase family.</text>
</comment>
<dbReference type="Proteomes" id="UP000216101">
    <property type="component" value="Unassembled WGS sequence"/>
</dbReference>
<comment type="cofactor">
    <cofactor evidence="1">
        <name>FAD</name>
        <dbReference type="ChEBI" id="CHEBI:57692"/>
    </cofactor>
</comment>
<protein>
    <submittedName>
        <fullName evidence="7">FAD-dependent oxidoreductase</fullName>
    </submittedName>
</protein>
<dbReference type="Gene3D" id="3.30.9.10">
    <property type="entry name" value="D-Amino Acid Oxidase, subunit A, domain 2"/>
    <property type="match status" value="1"/>
</dbReference>
<dbReference type="AlphaFoldDB" id="A0A266Q732"/>
<feature type="domain" description="FAD dependent oxidoreductase" evidence="6">
    <location>
        <begin position="4"/>
        <end position="357"/>
    </location>
</feature>
<keyword evidence="8" id="KW-1185">Reference proteome</keyword>
<dbReference type="GO" id="GO:0046168">
    <property type="term" value="P:glycerol-3-phosphate catabolic process"/>
    <property type="evidence" value="ECO:0007669"/>
    <property type="project" value="TreeGrafter"/>
</dbReference>
<evidence type="ECO:0000259" key="6">
    <source>
        <dbReference type="Pfam" id="PF01266"/>
    </source>
</evidence>
<dbReference type="RefSeq" id="WP_094983550.1">
    <property type="nucleotide sequence ID" value="NZ_NHNI01000001.1"/>
</dbReference>
<accession>A0A266Q732</accession>
<reference evidence="8" key="1">
    <citation type="submission" date="2017-05" db="EMBL/GenBank/DDBJ databases">
        <authorList>
            <person name="Barney B.M."/>
        </authorList>
    </citation>
    <scope>NUCLEOTIDE SEQUENCE [LARGE SCALE GENOMIC DNA]</scope>
    <source>
        <strain evidence="8">PSBB022</strain>
    </source>
</reference>
<dbReference type="Gene3D" id="3.50.50.60">
    <property type="entry name" value="FAD/NAD(P)-binding domain"/>
    <property type="match status" value="1"/>
</dbReference>
<gene>
    <name evidence="7" type="ORF">CBP51_01190</name>
</gene>
<dbReference type="InterPro" id="IPR006076">
    <property type="entry name" value="FAD-dep_OxRdtase"/>
</dbReference>
<name>A0A266Q732_9GAMM</name>
<dbReference type="EMBL" id="NHNI01000001">
    <property type="protein sequence ID" value="OZY85697.1"/>
    <property type="molecule type" value="Genomic_DNA"/>
</dbReference>
<evidence type="ECO:0000256" key="4">
    <source>
        <dbReference type="ARBA" id="ARBA00022827"/>
    </source>
</evidence>
<dbReference type="PANTHER" id="PTHR11985:SF15">
    <property type="entry name" value="GLYCEROL-3-PHOSPHATE DEHYDROGENASE, MITOCHONDRIAL"/>
    <property type="match status" value="1"/>
</dbReference>
<proteinExistence type="inferred from homology"/>
<keyword evidence="5" id="KW-0560">Oxidoreductase</keyword>
<dbReference type="InterPro" id="IPR036188">
    <property type="entry name" value="FAD/NAD-bd_sf"/>
</dbReference>
<evidence type="ECO:0000256" key="2">
    <source>
        <dbReference type="ARBA" id="ARBA00007330"/>
    </source>
</evidence>
<evidence type="ECO:0000256" key="3">
    <source>
        <dbReference type="ARBA" id="ARBA00022630"/>
    </source>
</evidence>
<evidence type="ECO:0000256" key="5">
    <source>
        <dbReference type="ARBA" id="ARBA00023002"/>
    </source>
</evidence>
<dbReference type="STRING" id="1209072.GCA_000766945_00448"/>
<dbReference type="InterPro" id="IPR000447">
    <property type="entry name" value="G3P_DH_FAD-dep"/>
</dbReference>
<evidence type="ECO:0000256" key="1">
    <source>
        <dbReference type="ARBA" id="ARBA00001974"/>
    </source>
</evidence>
<keyword evidence="3" id="KW-0285">Flavoprotein</keyword>